<sequence length="792" mass="86638">MSSINKSGTRFVPKVKQRKKASLANLKKPSGPKKPSTIQKKPELSTPPSTQASTQPKTPNPTLKESENDQTKENDPSEKQNDDTSKTTVGIMTPQSTQLPELTQTGSPKSLTVLPSPASQAHAQQPERPSTPPPTQIQTQTQTQTQSQLTSIAASPKSGANIEIPEIPTLSTSASAAATIAHTPIATIPTTTRSTSRRNSVDTSASSARPALSLSQISTAGGANSTSSRDPIVSGALQRQRRLPSLANTGSGSFINGRRRSSVTSSSSATANAGGPPPPIFGLRSRRGSTASVFESESEAGDPAPVKIGIPVGAPSKRRRSSAAGGVIKRRRRRSSAASNAAESVEVKHVAKSVSFKKPSYVGIPKKSGIPKSVAPISSSSVSAISNSSTISTPTSASKSISISTPTESQSHPIASIPENRNITDPIPRELTEEEKNAHAIYYKDPVKGKLVKLESEDLRELEYAPSKTMVIDNIKELTLVKGSENHRLLEDFVINDETMTLGELTKFTIPIGKTSKNFEKAKGGKKVQMSKRMERRKLRKRARDERISLEKLEKGNKSDDEKERYARTKKMMDEDIPEAQGQQNVLQLQMDENGMMTYNAESTVVDRHSATTDNNSKERVVENTFDNPITSATYSKRKFTDRWTPVEVAELYKALSQWGTDFGLIAQLFPYRTRRQIKSKFLLEEKNRPHLIEFALLRKLPAEMEEYTGKSGKEFKSLDEYEEEMKQLKDKHEKEIKEMTAAKEKAKAEDQTHAKGAYNSMHGSTVTKVSSKSKKAVLLEFRKNEEVVGTI</sequence>
<dbReference type="InterPro" id="IPR009057">
    <property type="entry name" value="Homeodomain-like_sf"/>
</dbReference>
<feature type="region of interest" description="Disordered" evidence="1">
    <location>
        <begin position="1"/>
        <end position="166"/>
    </location>
</feature>
<accession>A0A9W7DDF7</accession>
<feature type="compositionally biased region" description="Low complexity" evidence="1">
    <location>
        <begin position="136"/>
        <end position="151"/>
    </location>
</feature>
<evidence type="ECO:0000313" key="3">
    <source>
        <dbReference type="EMBL" id="GMG19117.1"/>
    </source>
</evidence>
<evidence type="ECO:0000313" key="4">
    <source>
        <dbReference type="Proteomes" id="UP001165063"/>
    </source>
</evidence>
<dbReference type="EMBL" id="BSXU01000064">
    <property type="protein sequence ID" value="GMG19117.1"/>
    <property type="molecule type" value="Genomic_DNA"/>
</dbReference>
<dbReference type="GO" id="GO:0070898">
    <property type="term" value="P:RNA polymerase III preinitiation complex assembly"/>
    <property type="evidence" value="ECO:0007669"/>
    <property type="project" value="TreeGrafter"/>
</dbReference>
<feature type="compositionally biased region" description="Polar residues" evidence="1">
    <location>
        <begin position="46"/>
        <end position="63"/>
    </location>
</feature>
<feature type="compositionally biased region" description="Polar residues" evidence="1">
    <location>
        <begin position="86"/>
        <end position="110"/>
    </location>
</feature>
<dbReference type="GO" id="GO:0000126">
    <property type="term" value="C:transcription factor TFIIIB complex"/>
    <property type="evidence" value="ECO:0007669"/>
    <property type="project" value="TreeGrafter"/>
</dbReference>
<gene>
    <name evidence="3" type="ORF">Amon01_000021800</name>
</gene>
<feature type="region of interest" description="Disordered" evidence="1">
    <location>
        <begin position="541"/>
        <end position="564"/>
    </location>
</feature>
<feature type="compositionally biased region" description="Basic and acidic residues" evidence="1">
    <location>
        <begin position="543"/>
        <end position="564"/>
    </location>
</feature>
<dbReference type="AlphaFoldDB" id="A0A9W7DDF7"/>
<dbReference type="CDD" id="cd00167">
    <property type="entry name" value="SANT"/>
    <property type="match status" value="1"/>
</dbReference>
<feature type="compositionally biased region" description="Polar residues" evidence="1">
    <location>
        <begin position="408"/>
        <end position="423"/>
    </location>
</feature>
<dbReference type="Proteomes" id="UP001165063">
    <property type="component" value="Unassembled WGS sequence"/>
</dbReference>
<organism evidence="3 4">
    <name type="scientific">Ambrosiozyma monospora</name>
    <name type="common">Yeast</name>
    <name type="synonym">Endomycopsis monosporus</name>
    <dbReference type="NCBI Taxonomy" id="43982"/>
    <lineage>
        <taxon>Eukaryota</taxon>
        <taxon>Fungi</taxon>
        <taxon>Dikarya</taxon>
        <taxon>Ascomycota</taxon>
        <taxon>Saccharomycotina</taxon>
        <taxon>Pichiomycetes</taxon>
        <taxon>Pichiales</taxon>
        <taxon>Pichiaceae</taxon>
        <taxon>Ambrosiozyma</taxon>
    </lineage>
</organism>
<dbReference type="OrthoDB" id="272624at2759"/>
<name>A0A9W7DDF7_AMBMO</name>
<feature type="region of interest" description="Disordered" evidence="1">
    <location>
        <begin position="383"/>
        <end position="424"/>
    </location>
</feature>
<dbReference type="Pfam" id="PF15963">
    <property type="entry name" value="Myb_DNA-bind_7"/>
    <property type="match status" value="1"/>
</dbReference>
<dbReference type="InterPro" id="IPR039467">
    <property type="entry name" value="TFIIIB_B''_Myb"/>
</dbReference>
<feature type="region of interest" description="Disordered" evidence="1">
    <location>
        <begin position="182"/>
        <end position="343"/>
    </location>
</feature>
<dbReference type="SUPFAM" id="SSF46689">
    <property type="entry name" value="Homeodomain-like"/>
    <property type="match status" value="1"/>
</dbReference>
<dbReference type="PANTHER" id="PTHR22929">
    <property type="entry name" value="RNA POLYMERASE III TRANSCRIPTION INITIATION FACTOR B"/>
    <property type="match status" value="1"/>
</dbReference>
<evidence type="ECO:0000259" key="2">
    <source>
        <dbReference type="SMART" id="SM00717"/>
    </source>
</evidence>
<feature type="compositionally biased region" description="Polar residues" evidence="1">
    <location>
        <begin position="216"/>
        <end position="229"/>
    </location>
</feature>
<feature type="compositionally biased region" description="Low complexity" evidence="1">
    <location>
        <begin position="262"/>
        <end position="274"/>
    </location>
</feature>
<feature type="compositionally biased region" description="Basic and acidic residues" evidence="1">
    <location>
        <begin position="64"/>
        <end position="85"/>
    </location>
</feature>
<feature type="domain" description="Myb-like" evidence="2">
    <location>
        <begin position="640"/>
        <end position="688"/>
    </location>
</feature>
<feature type="compositionally biased region" description="Low complexity" evidence="1">
    <location>
        <begin position="383"/>
        <end position="407"/>
    </location>
</feature>
<dbReference type="PANTHER" id="PTHR22929:SF0">
    <property type="entry name" value="TRANSCRIPTION FACTOR TFIIIB COMPONENT B'' HOMOLOG"/>
    <property type="match status" value="1"/>
</dbReference>
<feature type="compositionally biased region" description="Low complexity" evidence="1">
    <location>
        <begin position="182"/>
        <end position="215"/>
    </location>
</feature>
<reference evidence="3" key="1">
    <citation type="submission" date="2023-04" db="EMBL/GenBank/DDBJ databases">
        <title>Ambrosiozyma monospora NBRC 1965.</title>
        <authorList>
            <person name="Ichikawa N."/>
            <person name="Sato H."/>
            <person name="Tonouchi N."/>
        </authorList>
    </citation>
    <scope>NUCLEOTIDE SEQUENCE</scope>
    <source>
        <strain evidence="3">NBRC 1965</strain>
    </source>
</reference>
<proteinExistence type="predicted"/>
<dbReference type="SMART" id="SM00717">
    <property type="entry name" value="SANT"/>
    <property type="match status" value="1"/>
</dbReference>
<protein>
    <submittedName>
        <fullName evidence="3">Unnamed protein product</fullName>
    </submittedName>
</protein>
<feature type="compositionally biased region" description="Basic and acidic residues" evidence="1">
    <location>
        <begin position="741"/>
        <end position="754"/>
    </location>
</feature>
<dbReference type="GO" id="GO:0001156">
    <property type="term" value="F:TFIIIC-class transcription factor complex binding"/>
    <property type="evidence" value="ECO:0007669"/>
    <property type="project" value="TreeGrafter"/>
</dbReference>
<comment type="caution">
    <text evidence="3">The sequence shown here is derived from an EMBL/GenBank/DDBJ whole genome shotgun (WGS) entry which is preliminary data.</text>
</comment>
<feature type="region of interest" description="Disordered" evidence="1">
    <location>
        <begin position="741"/>
        <end position="767"/>
    </location>
</feature>
<keyword evidence="4" id="KW-1185">Reference proteome</keyword>
<dbReference type="InterPro" id="IPR001005">
    <property type="entry name" value="SANT/Myb"/>
</dbReference>
<dbReference type="Gene3D" id="1.20.58.1880">
    <property type="match status" value="1"/>
</dbReference>
<evidence type="ECO:0000256" key="1">
    <source>
        <dbReference type="SAM" id="MobiDB-lite"/>
    </source>
</evidence>